<organism evidence="2 3">
    <name type="scientific">Paracoccus mangrovi</name>
    <dbReference type="NCBI Taxonomy" id="1715645"/>
    <lineage>
        <taxon>Bacteria</taxon>
        <taxon>Pseudomonadati</taxon>
        <taxon>Pseudomonadota</taxon>
        <taxon>Alphaproteobacteria</taxon>
        <taxon>Rhodobacterales</taxon>
        <taxon>Paracoccaceae</taxon>
        <taxon>Paracoccus</taxon>
    </lineage>
</organism>
<keyword evidence="2" id="KW-0378">Hydrolase</keyword>
<reference evidence="3" key="1">
    <citation type="journal article" date="2019" name="Int. J. Syst. Evol. Microbiol.">
        <title>The Global Catalogue of Microorganisms (GCM) 10K type strain sequencing project: providing services to taxonomists for standard genome sequencing and annotation.</title>
        <authorList>
            <consortium name="The Broad Institute Genomics Platform"/>
            <consortium name="The Broad Institute Genome Sequencing Center for Infectious Disease"/>
            <person name="Wu L."/>
            <person name="Ma J."/>
        </authorList>
    </citation>
    <scope>NUCLEOTIDE SEQUENCE [LARGE SCALE GENOMIC DNA]</scope>
    <source>
        <strain evidence="3">KCTC 42899</strain>
    </source>
</reference>
<keyword evidence="2" id="KW-0645">Protease</keyword>
<evidence type="ECO:0000313" key="3">
    <source>
        <dbReference type="Proteomes" id="UP001595721"/>
    </source>
</evidence>
<evidence type="ECO:0000313" key="2">
    <source>
        <dbReference type="EMBL" id="MFC3530189.1"/>
    </source>
</evidence>
<accession>A0ABV7R9T7</accession>
<protein>
    <submittedName>
        <fullName evidence="2">Zinc-dependent metalloprotease family protein</fullName>
    </submittedName>
</protein>
<dbReference type="RefSeq" id="WP_374427274.1">
    <property type="nucleotide sequence ID" value="NZ_JBHRXJ010000020.1"/>
</dbReference>
<dbReference type="Gene3D" id="3.40.390.10">
    <property type="entry name" value="Collagenase (Catalytic Domain)"/>
    <property type="match status" value="1"/>
</dbReference>
<dbReference type="GO" id="GO:0008237">
    <property type="term" value="F:metallopeptidase activity"/>
    <property type="evidence" value="ECO:0007669"/>
    <property type="project" value="UniProtKB-KW"/>
</dbReference>
<dbReference type="Proteomes" id="UP001595721">
    <property type="component" value="Unassembled WGS sequence"/>
</dbReference>
<keyword evidence="3" id="KW-1185">Reference proteome</keyword>
<dbReference type="SUPFAM" id="SSF55486">
    <property type="entry name" value="Metalloproteases ('zincins'), catalytic domain"/>
    <property type="match status" value="1"/>
</dbReference>
<name>A0ABV7R9T7_9RHOB</name>
<evidence type="ECO:0000256" key="1">
    <source>
        <dbReference type="SAM" id="MobiDB-lite"/>
    </source>
</evidence>
<comment type="caution">
    <text evidence="2">The sequence shown here is derived from an EMBL/GenBank/DDBJ whole genome shotgun (WGS) entry which is preliminary data.</text>
</comment>
<dbReference type="InterPro" id="IPR024079">
    <property type="entry name" value="MetalloPept_cat_dom_sf"/>
</dbReference>
<feature type="region of interest" description="Disordered" evidence="1">
    <location>
        <begin position="1"/>
        <end position="49"/>
    </location>
</feature>
<gene>
    <name evidence="2" type="ORF">ACFOMH_18625</name>
</gene>
<sequence length="399" mass="43226">MNTTPKGTRPVPRPIAEIPVPSGVPASPYELPPGRPPEFVTAADIPEPPKLPDELPPALEQKCCPEVATFEIAKTRSLYFAFDPTTNLPANPGADEYWIPPTKAKSLPSSKITRDGARWVSVGVGLETEVEIAFDGHKGAGCIVNCTYEVVPASIADVVTTAIAGSGVSFKIKGKAVGEASLKVICQGKEIGWYHIWCIQPVTINVDVASIVTPNSRAAVYSISDMEAYINEVYRQTLITVSLNDVGAVTVTPTLSTYSSTNLAHLNQMDALARAASSKFLADYRLYYYVDTAGHSGGLGVVSGGLGNPGPGFSFFDHHTDGSYNTMAHEFGHLLNLSHPLHDYDQDEFPLFQLNKMSPSANVLPDDQWNLMGYNGTLPQRGSSRKPLRYLQWKKCNRS</sequence>
<dbReference type="EMBL" id="JBHRXJ010000020">
    <property type="protein sequence ID" value="MFC3530189.1"/>
    <property type="molecule type" value="Genomic_DNA"/>
</dbReference>
<keyword evidence="2" id="KW-0482">Metalloprotease</keyword>
<proteinExistence type="predicted"/>
<dbReference type="Pfam" id="PF13582">
    <property type="entry name" value="Reprolysin_3"/>
    <property type="match status" value="1"/>
</dbReference>